<gene>
    <name evidence="1" type="ORF">QBC42DRAFT_210150</name>
</gene>
<evidence type="ECO:0000313" key="1">
    <source>
        <dbReference type="EMBL" id="KAK4458513.1"/>
    </source>
</evidence>
<dbReference type="AlphaFoldDB" id="A0AAV9HDK3"/>
<dbReference type="Proteomes" id="UP001321749">
    <property type="component" value="Unassembled WGS sequence"/>
</dbReference>
<proteinExistence type="predicted"/>
<accession>A0AAV9HDK3</accession>
<keyword evidence="2" id="KW-1185">Reference proteome</keyword>
<protein>
    <submittedName>
        <fullName evidence="1">Uncharacterized protein</fullName>
    </submittedName>
</protein>
<comment type="caution">
    <text evidence="1">The sequence shown here is derived from an EMBL/GenBank/DDBJ whole genome shotgun (WGS) entry which is preliminary data.</text>
</comment>
<organism evidence="1 2">
    <name type="scientific">Cladorrhinum samala</name>
    <dbReference type="NCBI Taxonomy" id="585594"/>
    <lineage>
        <taxon>Eukaryota</taxon>
        <taxon>Fungi</taxon>
        <taxon>Dikarya</taxon>
        <taxon>Ascomycota</taxon>
        <taxon>Pezizomycotina</taxon>
        <taxon>Sordariomycetes</taxon>
        <taxon>Sordariomycetidae</taxon>
        <taxon>Sordariales</taxon>
        <taxon>Podosporaceae</taxon>
        <taxon>Cladorrhinum</taxon>
    </lineage>
</organism>
<sequence>MAEIVPVTTSYEVTQHAPGQYEVKQVVEDQQVDLNSGNRVEFSFDIKIVSVVGYYDPDSQSIGVYPKILGQQIGDGYAASLKHGLTIQLVLALYNGSLRFNKEGNSIKAYLHLKPLLPWGDEINEQVTVLNI</sequence>
<reference evidence="1" key="1">
    <citation type="journal article" date="2023" name="Mol. Phylogenet. Evol.">
        <title>Genome-scale phylogeny and comparative genomics of the fungal order Sordariales.</title>
        <authorList>
            <person name="Hensen N."/>
            <person name="Bonometti L."/>
            <person name="Westerberg I."/>
            <person name="Brannstrom I.O."/>
            <person name="Guillou S."/>
            <person name="Cros-Aarteil S."/>
            <person name="Calhoun S."/>
            <person name="Haridas S."/>
            <person name="Kuo A."/>
            <person name="Mondo S."/>
            <person name="Pangilinan J."/>
            <person name="Riley R."/>
            <person name="LaButti K."/>
            <person name="Andreopoulos B."/>
            <person name="Lipzen A."/>
            <person name="Chen C."/>
            <person name="Yan M."/>
            <person name="Daum C."/>
            <person name="Ng V."/>
            <person name="Clum A."/>
            <person name="Steindorff A."/>
            <person name="Ohm R.A."/>
            <person name="Martin F."/>
            <person name="Silar P."/>
            <person name="Natvig D.O."/>
            <person name="Lalanne C."/>
            <person name="Gautier V."/>
            <person name="Ament-Velasquez S.L."/>
            <person name="Kruys A."/>
            <person name="Hutchinson M.I."/>
            <person name="Powell A.J."/>
            <person name="Barry K."/>
            <person name="Miller A.N."/>
            <person name="Grigoriev I.V."/>
            <person name="Debuchy R."/>
            <person name="Gladieux P."/>
            <person name="Hiltunen Thoren M."/>
            <person name="Johannesson H."/>
        </authorList>
    </citation>
    <scope>NUCLEOTIDE SEQUENCE</scope>
    <source>
        <strain evidence="1">PSN324</strain>
    </source>
</reference>
<name>A0AAV9HDK3_9PEZI</name>
<reference evidence="1" key="2">
    <citation type="submission" date="2023-06" db="EMBL/GenBank/DDBJ databases">
        <authorList>
            <consortium name="Lawrence Berkeley National Laboratory"/>
            <person name="Mondo S.J."/>
            <person name="Hensen N."/>
            <person name="Bonometti L."/>
            <person name="Westerberg I."/>
            <person name="Brannstrom I.O."/>
            <person name="Guillou S."/>
            <person name="Cros-Aarteil S."/>
            <person name="Calhoun S."/>
            <person name="Haridas S."/>
            <person name="Kuo A."/>
            <person name="Pangilinan J."/>
            <person name="Riley R."/>
            <person name="Labutti K."/>
            <person name="Andreopoulos B."/>
            <person name="Lipzen A."/>
            <person name="Chen C."/>
            <person name="Yanf M."/>
            <person name="Daum C."/>
            <person name="Ng V."/>
            <person name="Clum A."/>
            <person name="Steindorff A."/>
            <person name="Ohm R."/>
            <person name="Martin F."/>
            <person name="Silar P."/>
            <person name="Natvig D."/>
            <person name="Lalanne C."/>
            <person name="Gautier V."/>
            <person name="Ament-Velasquez S.L."/>
            <person name="Kruys A."/>
            <person name="Hutchinson M.I."/>
            <person name="Powell A.J."/>
            <person name="Barry K."/>
            <person name="Miller A.N."/>
            <person name="Grigoriev I.V."/>
            <person name="Debuchy R."/>
            <person name="Gladieux P."/>
            <person name="Thoren M.H."/>
            <person name="Johannesson H."/>
        </authorList>
    </citation>
    <scope>NUCLEOTIDE SEQUENCE</scope>
    <source>
        <strain evidence="1">PSN324</strain>
    </source>
</reference>
<dbReference type="EMBL" id="MU865066">
    <property type="protein sequence ID" value="KAK4458513.1"/>
    <property type="molecule type" value="Genomic_DNA"/>
</dbReference>
<evidence type="ECO:0000313" key="2">
    <source>
        <dbReference type="Proteomes" id="UP001321749"/>
    </source>
</evidence>